<evidence type="ECO:0000313" key="11">
    <source>
        <dbReference type="Proteomes" id="UP000433532"/>
    </source>
</evidence>
<dbReference type="Proteomes" id="UP000045039">
    <property type="component" value="Unassembled WGS sequence"/>
</dbReference>
<reference evidence="7" key="11">
    <citation type="submission" date="2023-10" db="EMBL/GenBank/DDBJ databases">
        <title>Pathogen: clinical or host-associated sample.</title>
        <authorList>
            <person name="Hergert J."/>
            <person name="Casey R."/>
            <person name="Wagner J."/>
            <person name="Young E.L."/>
            <person name="Oakeson K.F."/>
        </authorList>
    </citation>
    <scope>NUCLEOTIDE SEQUENCE</scope>
    <source>
        <strain evidence="7">2021CK-01020</strain>
    </source>
</reference>
<dbReference type="EMBL" id="CP136986">
    <property type="protein sequence ID" value="WOS80779.1"/>
    <property type="molecule type" value="Genomic_DNA"/>
</dbReference>
<organism evidence="5 9">
    <name type="scientific">Pseudomonas aeruginosa</name>
    <dbReference type="NCBI Taxonomy" id="287"/>
    <lineage>
        <taxon>Bacteria</taxon>
        <taxon>Pseudomonadati</taxon>
        <taxon>Pseudomonadota</taxon>
        <taxon>Gammaproteobacteria</taxon>
        <taxon>Pseudomonadales</taxon>
        <taxon>Pseudomonadaceae</taxon>
        <taxon>Pseudomonas</taxon>
    </lineage>
</organism>
<dbReference type="PATRIC" id="fig|287.1477.peg.2195"/>
<dbReference type="KEGG" id="paeb:NCGM1900_3922"/>
<dbReference type="EMBL" id="CVVU01000270">
    <property type="protein sequence ID" value="CRQ08292.1"/>
    <property type="molecule type" value="Genomic_DNA"/>
</dbReference>
<evidence type="ECO:0000313" key="5">
    <source>
        <dbReference type="EMBL" id="OTI61910.1"/>
    </source>
</evidence>
<evidence type="ECO:0000313" key="3">
    <source>
        <dbReference type="EMBL" id="MUI36740.1"/>
    </source>
</evidence>
<dbReference type="EMBL" id="WOAD01000013">
    <property type="protein sequence ID" value="MUI36740.1"/>
    <property type="molecule type" value="Genomic_DNA"/>
</dbReference>
<sequence>MLIHFCPRLLTPAGFDLPCELIDIRIKEFDLHLLGGRDVVARHPLPDKRYHVACRKSGCKAVNGLLVDVEKHVPLFTVDTRWSIDAEVVLRHRVEYVVLDAEHDAVSDYMLLWCDEVPNYFLGQSTPAMQVPLMELMRGNALQTERQDVFRLPTLRSERLRQGNADANQHLPSREQAFHVKAEQISYGLA</sequence>
<dbReference type="EMBL" id="NSNE01000016">
    <property type="protein sequence ID" value="RPM10237.1"/>
    <property type="molecule type" value="Genomic_DNA"/>
</dbReference>
<evidence type="ECO:0000313" key="1">
    <source>
        <dbReference type="EMBL" id="ALI59124.1"/>
    </source>
</evidence>
<evidence type="ECO:0000313" key="2">
    <source>
        <dbReference type="EMBL" id="CRQ08292.1"/>
    </source>
</evidence>
<accession>A0A1S1C988</accession>
<dbReference type="RefSeq" id="WP_003090369.1">
    <property type="nucleotide sequence ID" value="NZ_AP014622.1"/>
</dbReference>
<dbReference type="eggNOG" id="ENOG5033H54">
    <property type="taxonomic scope" value="Bacteria"/>
</dbReference>
<reference evidence="5" key="5">
    <citation type="submission" date="2017-05" db="EMBL/GenBank/DDBJ databases">
        <authorList>
            <person name="Song R."/>
            <person name="Chenine A.L."/>
            <person name="Ruprecht R.M."/>
        </authorList>
    </citation>
    <scope>NUCLEOTIDE SEQUENCE [LARGE SCALE GENOMIC DNA]</scope>
    <source>
        <strain evidence="5">S567_C10_BS</strain>
    </source>
</reference>
<reference evidence="9" key="4">
    <citation type="submission" date="2017-05" db="EMBL/GenBank/DDBJ databases">
        <authorList>
            <person name="Giani T."/>
            <person name="Arena F."/>
            <person name="Pollini S."/>
            <person name="Di Pilato V."/>
            <person name="D'Andrea M.M."/>
            <person name="Henrici De Angelis L."/>
            <person name="Bassetti M."/>
            <person name="Rossolini G.M."/>
        </authorList>
    </citation>
    <scope>NUCLEOTIDE SEQUENCE [LARGE SCALE GENOMIC DNA]</scope>
    <source>
        <strain evidence="9">S567_C10_BS</strain>
    </source>
</reference>
<evidence type="ECO:0000313" key="6">
    <source>
        <dbReference type="EMBL" id="RPM10237.1"/>
    </source>
</evidence>
<reference evidence="4" key="9">
    <citation type="submission" date="2020-01" db="EMBL/GenBank/DDBJ databases">
        <title>Bacteria Cultured from War Wounds Associated with the Conflict in Eastern Ukraine.</title>
        <authorList>
            <person name="Snesrud E."/>
            <person name="Galac M.R."/>
            <person name="Mc Gann P."/>
            <person name="Valentine K."/>
            <person name="Viacheslav K."/>
        </authorList>
    </citation>
    <scope>NUCLEOTIDE SEQUENCE</scope>
    <source>
        <strain evidence="4">VNMU148</strain>
    </source>
</reference>
<evidence type="ECO:0000313" key="10">
    <source>
        <dbReference type="Proteomes" id="UP000284767"/>
    </source>
</evidence>
<reference evidence="3 11" key="8">
    <citation type="submission" date="2019-11" db="EMBL/GenBank/DDBJ databases">
        <title>Genomes of ocular Pseudomonas aeruginosa isolates.</title>
        <authorList>
            <person name="Khan M."/>
            <person name="Rice S.A."/>
            <person name="Willcox M.D.P."/>
            <person name="Stapleton F."/>
        </authorList>
    </citation>
    <scope>NUCLEOTIDE SEQUENCE [LARGE SCALE GENOMIC DNA]</scope>
    <source>
        <strain evidence="3 11">PA221</strain>
    </source>
</reference>
<reference evidence="7" key="10">
    <citation type="submission" date="2023-06" db="EMBL/GenBank/DDBJ databases">
        <authorList>
            <consortium name="Clinical and Environmental Microbiology Branch: Whole genome sequencing antimicrobial resistance pathogens in the healthcare setting"/>
        </authorList>
    </citation>
    <scope>NUCLEOTIDE SEQUENCE</scope>
    <source>
        <strain evidence="7">2021CK-01020</strain>
    </source>
</reference>
<name>A0A069QAV2_PSEAI</name>
<accession>A0A069QAV2</accession>
<dbReference type="EMBL" id="NFFZ01000006">
    <property type="protein sequence ID" value="OTI61910.1"/>
    <property type="molecule type" value="Genomic_DNA"/>
</dbReference>
<reference evidence="1" key="3">
    <citation type="submission" date="2015-08" db="EMBL/GenBank/DDBJ databases">
        <title>Pseudomonas aeruginosa strain CCBH4851 chromosome region.</title>
        <authorList>
            <person name="Silveira M.C."/>
            <person name="Carvalho-Assef A.P.D."/>
            <person name="Albano R.M."/>
        </authorList>
    </citation>
    <scope>NUCLEOTIDE SEQUENCE</scope>
    <source>
        <strain evidence="1">CCBH4851</strain>
    </source>
</reference>
<reference evidence="8" key="2">
    <citation type="submission" date="2015-06" db="EMBL/GenBank/DDBJ databases">
        <authorList>
            <person name="Radhakrishnan Rajesh"/>
            <person name="Underwood Anthony"/>
            <person name="Al-Shahib Ali"/>
        </authorList>
    </citation>
    <scope>NUCLEOTIDE SEQUENCE [LARGE SCALE GENOMIC DNA]</scope>
    <source>
        <strain evidence="8">P19_London_7_VIM_2_05_10</strain>
    </source>
</reference>
<dbReference type="Proteomes" id="UP000284767">
    <property type="component" value="Unassembled WGS sequence"/>
</dbReference>
<protein>
    <submittedName>
        <fullName evidence="5">Quorum threshold expression protein QteE</fullName>
    </submittedName>
</protein>
<dbReference type="EMBL" id="KT454971">
    <property type="protein sequence ID" value="ALI59124.1"/>
    <property type="molecule type" value="Genomic_DNA"/>
</dbReference>
<dbReference type="InterPro" id="IPR046054">
    <property type="entry name" value="DUF6012"/>
</dbReference>
<evidence type="ECO:0000313" key="8">
    <source>
        <dbReference type="Proteomes" id="UP000045039"/>
    </source>
</evidence>
<reference evidence="2" key="1">
    <citation type="submission" date="2015-06" db="EMBL/GenBank/DDBJ databases">
        <authorList>
            <person name="Radhakrishnan R."/>
            <person name="Underwood A."/>
            <person name="Al-Shahib A."/>
        </authorList>
    </citation>
    <scope>NUCLEOTIDE SEQUENCE</scope>
    <source>
        <strain evidence="2">P19_London_7_VIM_2_05_10</strain>
    </source>
</reference>
<evidence type="ECO:0000313" key="7">
    <source>
        <dbReference type="EMBL" id="WOS80779.1"/>
    </source>
</evidence>
<proteinExistence type="predicted"/>
<dbReference type="Proteomes" id="UP000433532">
    <property type="component" value="Unassembled WGS sequence"/>
</dbReference>
<dbReference type="OMA" id="RDQAFHV"/>
<reference evidence="6 10" key="7">
    <citation type="submission" date="2019-01" db="EMBL/GenBank/DDBJ databases">
        <title>The Pseudomonas aeruginosa pan-genome provides new insights on its population structure, horizontal gene transfer and pathogenicity.</title>
        <authorList>
            <person name="Freschi L."/>
            <person name="Vincent A.T."/>
            <person name="Jeukens J."/>
            <person name="Emond-Rheault J.-G."/>
            <person name="Kukavica-Ibrulj I."/>
            <person name="Dupont M.-J."/>
            <person name="Charette S.J."/>
            <person name="Boyle B."/>
            <person name="Levesque R.C."/>
        </authorList>
    </citation>
    <scope>NUCLEOTIDE SEQUENCE [LARGE SCALE GENOMIC DNA]</scope>
    <source>
        <strain evidence="6 10">PA-W36</strain>
    </source>
</reference>
<dbReference type="AlphaFoldDB" id="A0A069QAV2"/>
<dbReference type="EMBL" id="WXZT01000006">
    <property type="protein sequence ID" value="MZZ12867.1"/>
    <property type="molecule type" value="Genomic_DNA"/>
</dbReference>
<dbReference type="Proteomes" id="UP001297540">
    <property type="component" value="Chromosome"/>
</dbReference>
<dbReference type="Proteomes" id="UP000644192">
    <property type="component" value="Unassembled WGS sequence"/>
</dbReference>
<evidence type="ECO:0000313" key="4">
    <source>
        <dbReference type="EMBL" id="MZZ12867.1"/>
    </source>
</evidence>
<gene>
    <name evidence="7" type="primary">qteE</name>
    <name evidence="5" type="ORF">CAZ10_14605</name>
    <name evidence="1" type="ORF">CCBH4851_00422</name>
    <name evidence="3" type="ORF">GNQ48_17170</name>
    <name evidence="4" type="ORF">GUL26_11475</name>
    <name evidence="6" type="ORF">IPC1295_23815</name>
    <name evidence="7" type="ORF">L4V69_16985</name>
    <name evidence="2" type="ORF">PAERUG_P19_London_7_VIM_2_05_10_06665</name>
</gene>
<dbReference type="Pfam" id="PF19475">
    <property type="entry name" value="DUF6012"/>
    <property type="match status" value="1"/>
</dbReference>
<dbReference type="Proteomes" id="UP000194857">
    <property type="component" value="Unassembled WGS sequence"/>
</dbReference>
<evidence type="ECO:0000313" key="9">
    <source>
        <dbReference type="Proteomes" id="UP000194857"/>
    </source>
</evidence>
<reference evidence="6 10" key="6">
    <citation type="submission" date="2017-08" db="EMBL/GenBank/DDBJ databases">
        <authorList>
            <person name="Feschi L."/>
            <person name="Jeukens J."/>
            <person name="Emond-Rheault J.-G."/>
            <person name="Kukavica-Ibrulj I."/>
            <person name="Boyle B."/>
            <person name="Levesque R.C."/>
        </authorList>
    </citation>
    <scope>NUCLEOTIDE SEQUENCE [LARGE SCALE GENOMIC DNA]</scope>
    <source>
        <strain evidence="6 10">PA-W36</strain>
    </source>
</reference>